<dbReference type="AlphaFoldDB" id="A0A1H0LVS1"/>
<dbReference type="Gene3D" id="1.25.40.390">
    <property type="match status" value="1"/>
</dbReference>
<dbReference type="InterPro" id="IPR011990">
    <property type="entry name" value="TPR-like_helical_dom_sf"/>
</dbReference>
<dbReference type="GO" id="GO:0009279">
    <property type="term" value="C:cell outer membrane"/>
    <property type="evidence" value="ECO:0007669"/>
    <property type="project" value="UniProtKB-SubCell"/>
</dbReference>
<gene>
    <name evidence="1" type="ORF">SAMN05421820_11913</name>
</gene>
<dbReference type="Proteomes" id="UP000183200">
    <property type="component" value="Unassembled WGS sequence"/>
</dbReference>
<proteinExistence type="predicted"/>
<organism evidence="1 2">
    <name type="scientific">Pedobacter steynii</name>
    <dbReference type="NCBI Taxonomy" id="430522"/>
    <lineage>
        <taxon>Bacteria</taxon>
        <taxon>Pseudomonadati</taxon>
        <taxon>Bacteroidota</taxon>
        <taxon>Sphingobacteriia</taxon>
        <taxon>Sphingobacteriales</taxon>
        <taxon>Sphingobacteriaceae</taxon>
        <taxon>Pedobacter</taxon>
    </lineage>
</organism>
<dbReference type="PROSITE" id="PS51257">
    <property type="entry name" value="PROKAR_LIPOPROTEIN"/>
    <property type="match status" value="1"/>
</dbReference>
<sequence>MKNYIEKFYSLKTALVLMLFMTATSCKQDFKDPNGALAADVLKSAKGLTGVAVGLQRVYSVGRPGVFFSSITANGFVTNELFLSNAGNIPELQLFTGGAKVDGTNSILTNLWANSSKIIFDADNVINNAANLADKSYASGLIAYSSIFKALAIGNLSQYWQQVPNGIGQQVPFVSRKDGFIKAISVIDNALSVITANPVSSAFLANIPKGIDIKNTLYALKARYALFSENYPLALTSAGSVDLNVKSYFGFDGNAPNPIYDIATSTNNVFQPLNATLGLKGTDVPDVNDKRVPFHILFASKAPLISLNGFGNATAAVIPVYLPGEMILIKAEALARQPDPGNALIELNKVVTKTAALDVFGLGAALPELTGTYSQDDLLALIYKHRCIELYLSGLKIEDMRRFAKPLTDRKRNFFPYPFVERDGGNLNVPADPAF</sequence>
<keyword evidence="2" id="KW-1185">Reference proteome</keyword>
<dbReference type="RefSeq" id="WP_074613020.1">
    <property type="nucleotide sequence ID" value="NZ_FNGY01000019.1"/>
</dbReference>
<name>A0A1H0LVS1_9SPHI</name>
<dbReference type="EMBL" id="FNGY01000019">
    <property type="protein sequence ID" value="SDO72302.1"/>
    <property type="molecule type" value="Genomic_DNA"/>
</dbReference>
<accession>A0A1H0LVS1</accession>
<dbReference type="SUPFAM" id="SSF48452">
    <property type="entry name" value="TPR-like"/>
    <property type="match status" value="1"/>
</dbReference>
<dbReference type="OrthoDB" id="1522814at2"/>
<reference evidence="2" key="1">
    <citation type="submission" date="2016-10" db="EMBL/GenBank/DDBJ databases">
        <authorList>
            <person name="Varghese N."/>
            <person name="Submissions S."/>
        </authorList>
    </citation>
    <scope>NUCLEOTIDE SEQUENCE [LARGE SCALE GENOMIC DNA]</scope>
    <source>
        <strain evidence="2">DSM 19110</strain>
    </source>
</reference>
<evidence type="ECO:0000313" key="1">
    <source>
        <dbReference type="EMBL" id="SDO72302.1"/>
    </source>
</evidence>
<evidence type="ECO:0000313" key="2">
    <source>
        <dbReference type="Proteomes" id="UP000183200"/>
    </source>
</evidence>
<protein>
    <submittedName>
        <fullName evidence="1">SusD family protein</fullName>
    </submittedName>
</protein>